<dbReference type="GO" id="GO:0005886">
    <property type="term" value="C:plasma membrane"/>
    <property type="evidence" value="ECO:0007669"/>
    <property type="project" value="TreeGrafter"/>
</dbReference>
<name>A0AAN8A6Q9_9SACH</name>
<dbReference type="PANTHER" id="PTHR47766">
    <property type="entry name" value="PROTEIN EFR3"/>
    <property type="match status" value="1"/>
</dbReference>
<evidence type="ECO:0000256" key="3">
    <source>
        <dbReference type="SAM" id="MobiDB-lite"/>
    </source>
</evidence>
<dbReference type="Pfam" id="PF21072">
    <property type="entry name" value="EFR3"/>
    <property type="match status" value="1"/>
</dbReference>
<proteinExistence type="inferred from homology"/>
<comment type="similarity">
    <text evidence="1">Belongs to the EFR3 family.</text>
</comment>
<dbReference type="InterPro" id="IPR049150">
    <property type="entry name" value="EFR3_HEAT-like_rpt"/>
</dbReference>
<dbReference type="GO" id="GO:0072659">
    <property type="term" value="P:protein localization to plasma membrane"/>
    <property type="evidence" value="ECO:0007669"/>
    <property type="project" value="InterPro"/>
</dbReference>
<dbReference type="Proteomes" id="UP001306508">
    <property type="component" value="Unassembled WGS sequence"/>
</dbReference>
<reference evidence="5" key="1">
    <citation type="submission" date="2023-07" db="EMBL/GenBank/DDBJ databases">
        <title>A draft genome of Kazachstania heterogenica Y-27499.</title>
        <authorList>
            <person name="Donic C."/>
            <person name="Kralova J.S."/>
            <person name="Fidel L."/>
            <person name="Ben-Dor S."/>
            <person name="Jung S."/>
        </authorList>
    </citation>
    <scope>NUCLEOTIDE SEQUENCE [LARGE SCALE GENOMIC DNA]</scope>
    <source>
        <strain evidence="5">Y27499</strain>
    </source>
</reference>
<comment type="caution">
    <text evidence="4">The sequence shown here is derived from an EMBL/GenBank/DDBJ whole genome shotgun (WGS) entry which is preliminary data.</text>
</comment>
<evidence type="ECO:0000313" key="5">
    <source>
        <dbReference type="Proteomes" id="UP001306508"/>
    </source>
</evidence>
<sequence>MHMRFVFLPKHQRLVNQCYPSGSTTDKKPKSSETSYLLYYVNSRRSKLEKVSSFLVKRTGSDLNRRRVGNVSVTLELMNKIVKNCKENLNVFIKDFFSIMLTVLNNENFNNDYSIVDLLEVTFSSICISVDDTLYSSDSDFIKNYSKFIDLFFKVVTSRIHNDELLLRLCEDISNTSSIANNPQLNHYIRKAVEFTLNKFQEEYPQYKMVSLATPTEILNLNRRLSKVQTRTNGTDISLPKEDNLTVKILQSLFNTTETDKLNVSVRALLSHLQSTPNKELLTYICNKIPVQLRYIVVLLGIRRLTYDKNAKDSEYDPVTGLKLISCLLTSDVSIVGLSVLDIMKKILQFQLDNYDNHEITNQCCFTIRDLSFKNYYKGQTFDILYEFLIRLKGFKTTNEMLKQDILVKDVVEVIKYKNEPCITLELFVELSTFLESSMVLTLFNLVNNQSPSNPIMSQLFQTVSKLTDESMQKIFMQRIFAKYEHIALLSGLNYFLETTKEPDNIYYCYHLESANFLKLDDYRVQTEYKKEHSLLFSRADLLNYYSDAGSNKYSSRGSEILLLQKNNLSTVDLTSDSQHNLIEPSNSIVIINNSGSDSQIALQDNINAIKARVSRESTIANRENVYRYVSDELRSWKTTKTNAPKISDLKSYIRYTGDKKTPSSSSHKNLKSLRGSQSVKSRVTNITFLLKELQENSDQDEKIPDPDEEEITGLDGVKIGRSHSIMLQNSLKTDKRTSFTGMHKAEVFSKIDSVENFEDAEEEVPKVDGRGKLFASS</sequence>
<evidence type="ECO:0000313" key="4">
    <source>
        <dbReference type="EMBL" id="KAK5774086.1"/>
    </source>
</evidence>
<evidence type="ECO:0000256" key="1">
    <source>
        <dbReference type="ARBA" id="ARBA00010216"/>
    </source>
</evidence>
<dbReference type="PANTHER" id="PTHR47766:SF1">
    <property type="entry name" value="PROTEIN EFR3"/>
    <property type="match status" value="1"/>
</dbReference>
<evidence type="ECO:0000256" key="2">
    <source>
        <dbReference type="ARBA" id="ARBA00017967"/>
    </source>
</evidence>
<organism evidence="4 5">
    <name type="scientific">Arxiozyma heterogenica</name>
    <dbReference type="NCBI Taxonomy" id="278026"/>
    <lineage>
        <taxon>Eukaryota</taxon>
        <taxon>Fungi</taxon>
        <taxon>Dikarya</taxon>
        <taxon>Ascomycota</taxon>
        <taxon>Saccharomycotina</taxon>
        <taxon>Saccharomycetes</taxon>
        <taxon>Saccharomycetales</taxon>
        <taxon>Saccharomycetaceae</taxon>
        <taxon>Arxiozyma</taxon>
    </lineage>
</organism>
<dbReference type="AlphaFoldDB" id="A0AAN8A6Q9"/>
<dbReference type="EMBL" id="JAWIZZ010000056">
    <property type="protein sequence ID" value="KAK5774086.1"/>
    <property type="molecule type" value="Genomic_DNA"/>
</dbReference>
<protein>
    <recommendedName>
        <fullName evidence="2">Protein EFR3</fullName>
    </recommendedName>
</protein>
<gene>
    <name evidence="4" type="ORF">RI543_004620</name>
</gene>
<feature type="region of interest" description="Disordered" evidence="3">
    <location>
        <begin position="658"/>
        <end position="677"/>
    </location>
</feature>
<dbReference type="InterPro" id="IPR039786">
    <property type="entry name" value="EFR3"/>
</dbReference>
<accession>A0AAN8A6Q9</accession>
<keyword evidence="5" id="KW-1185">Reference proteome</keyword>